<dbReference type="InterPro" id="IPR001789">
    <property type="entry name" value="Sig_transdc_resp-reg_receiver"/>
</dbReference>
<reference evidence="12 13" key="1">
    <citation type="submission" date="2019-02" db="EMBL/GenBank/DDBJ databases">
        <title>Pedobacter sp. RP-1-13 sp. nov., isolated from Arctic soil.</title>
        <authorList>
            <person name="Dahal R.H."/>
        </authorList>
    </citation>
    <scope>NUCLEOTIDE SEQUENCE [LARGE SCALE GENOMIC DNA]</scope>
    <source>
        <strain evidence="12 13">RP-1-13</strain>
    </source>
</reference>
<dbReference type="PRINTS" id="PR00344">
    <property type="entry name" value="BCTRLSENSOR"/>
</dbReference>
<dbReference type="SUPFAM" id="SSF63829">
    <property type="entry name" value="Calcium-dependent phosphotriesterase"/>
    <property type="match status" value="2"/>
</dbReference>
<dbReference type="Gene3D" id="1.10.287.130">
    <property type="match status" value="1"/>
</dbReference>
<evidence type="ECO:0000256" key="4">
    <source>
        <dbReference type="ARBA" id="ARBA00023015"/>
    </source>
</evidence>
<feature type="transmembrane region" description="Helical" evidence="8">
    <location>
        <begin position="923"/>
        <end position="944"/>
    </location>
</feature>
<dbReference type="InterPro" id="IPR013783">
    <property type="entry name" value="Ig-like_fold"/>
</dbReference>
<feature type="modified residue" description="4-aspartylphosphate" evidence="7">
    <location>
        <position position="1280"/>
    </location>
</feature>
<evidence type="ECO:0000313" key="12">
    <source>
        <dbReference type="EMBL" id="TCC87371.1"/>
    </source>
</evidence>
<dbReference type="InterPro" id="IPR018062">
    <property type="entry name" value="HTH_AraC-typ_CS"/>
</dbReference>
<dbReference type="Pfam" id="PF12833">
    <property type="entry name" value="HTH_18"/>
    <property type="match status" value="1"/>
</dbReference>
<dbReference type="InterPro" id="IPR003594">
    <property type="entry name" value="HATPase_dom"/>
</dbReference>
<dbReference type="SUPFAM" id="SSF50998">
    <property type="entry name" value="Quinoprotein alcohol dehydrogenase-like"/>
    <property type="match status" value="1"/>
</dbReference>
<dbReference type="GO" id="GO:0003700">
    <property type="term" value="F:DNA-binding transcription factor activity"/>
    <property type="evidence" value="ECO:0007669"/>
    <property type="project" value="InterPro"/>
</dbReference>
<dbReference type="SUPFAM" id="SSF52172">
    <property type="entry name" value="CheY-like"/>
    <property type="match status" value="1"/>
</dbReference>
<comment type="caution">
    <text evidence="12">The sequence shown here is derived from an EMBL/GenBank/DDBJ whole genome shotgun (WGS) entry which is preliminary data.</text>
</comment>
<dbReference type="InterPro" id="IPR005467">
    <property type="entry name" value="His_kinase_dom"/>
</dbReference>
<dbReference type="Pfam" id="PF00512">
    <property type="entry name" value="HisKA"/>
    <property type="match status" value="1"/>
</dbReference>
<dbReference type="InterPro" id="IPR004358">
    <property type="entry name" value="Sig_transdc_His_kin-like_C"/>
</dbReference>
<dbReference type="SMART" id="SM00342">
    <property type="entry name" value="HTH_ARAC"/>
    <property type="match status" value="1"/>
</dbReference>
<keyword evidence="6" id="KW-0804">Transcription</keyword>
<evidence type="ECO:0000256" key="7">
    <source>
        <dbReference type="PROSITE-ProRule" id="PRU00169"/>
    </source>
</evidence>
<dbReference type="SMART" id="SM00387">
    <property type="entry name" value="HATPase_c"/>
    <property type="match status" value="1"/>
</dbReference>
<dbReference type="SUPFAM" id="SSF46689">
    <property type="entry name" value="Homeodomain-like"/>
    <property type="match status" value="1"/>
</dbReference>
<dbReference type="PROSITE" id="PS50109">
    <property type="entry name" value="HIS_KIN"/>
    <property type="match status" value="1"/>
</dbReference>
<dbReference type="Pfam" id="PF07495">
    <property type="entry name" value="Y_Y_Y"/>
    <property type="match status" value="1"/>
</dbReference>
<dbReference type="SUPFAM" id="SSF47384">
    <property type="entry name" value="Homodimeric domain of signal transducing histidine kinase"/>
    <property type="match status" value="1"/>
</dbReference>
<evidence type="ECO:0000256" key="2">
    <source>
        <dbReference type="ARBA" id="ARBA00012438"/>
    </source>
</evidence>
<dbReference type="Gene3D" id="3.40.50.2300">
    <property type="match status" value="1"/>
</dbReference>
<dbReference type="Pfam" id="PF02518">
    <property type="entry name" value="HATPase_c"/>
    <property type="match status" value="1"/>
</dbReference>
<evidence type="ECO:0000256" key="5">
    <source>
        <dbReference type="ARBA" id="ARBA00023125"/>
    </source>
</evidence>
<dbReference type="PROSITE" id="PS50110">
    <property type="entry name" value="RESPONSE_REGULATORY"/>
    <property type="match status" value="1"/>
</dbReference>
<dbReference type="SMART" id="SM00388">
    <property type="entry name" value="HisKA"/>
    <property type="match status" value="1"/>
</dbReference>
<dbReference type="CDD" id="cd00082">
    <property type="entry name" value="HisKA"/>
    <property type="match status" value="1"/>
</dbReference>
<accession>A0A4R0ML50</accession>
<dbReference type="GO" id="GO:0000155">
    <property type="term" value="F:phosphorelay sensor kinase activity"/>
    <property type="evidence" value="ECO:0007669"/>
    <property type="project" value="InterPro"/>
</dbReference>
<proteinExistence type="predicted"/>
<keyword evidence="12" id="KW-0808">Transferase</keyword>
<dbReference type="PROSITE" id="PS00041">
    <property type="entry name" value="HTH_ARAC_FAMILY_1"/>
    <property type="match status" value="1"/>
</dbReference>
<dbReference type="Gene3D" id="2.60.40.10">
    <property type="entry name" value="Immunoglobulins"/>
    <property type="match status" value="1"/>
</dbReference>
<dbReference type="InterPro" id="IPR011047">
    <property type="entry name" value="Quinoprotein_ADH-like_sf"/>
</dbReference>
<dbReference type="InterPro" id="IPR036890">
    <property type="entry name" value="HATPase_C_sf"/>
</dbReference>
<dbReference type="InterPro" id="IPR011006">
    <property type="entry name" value="CheY-like_superfamily"/>
</dbReference>
<dbReference type="PANTHER" id="PTHR43547:SF2">
    <property type="entry name" value="HYBRID SIGNAL TRANSDUCTION HISTIDINE KINASE C"/>
    <property type="match status" value="1"/>
</dbReference>
<dbReference type="InterPro" id="IPR009057">
    <property type="entry name" value="Homeodomain-like_sf"/>
</dbReference>
<dbReference type="InterPro" id="IPR011123">
    <property type="entry name" value="Y_Y_Y"/>
</dbReference>
<comment type="catalytic activity">
    <reaction evidence="1">
        <text>ATP + protein L-histidine = ADP + protein N-phospho-L-histidine.</text>
        <dbReference type="EC" id="2.7.13.3"/>
    </reaction>
</comment>
<evidence type="ECO:0000256" key="1">
    <source>
        <dbReference type="ARBA" id="ARBA00000085"/>
    </source>
</evidence>
<evidence type="ECO:0000313" key="13">
    <source>
        <dbReference type="Proteomes" id="UP000292884"/>
    </source>
</evidence>
<keyword evidence="8" id="KW-0472">Membrane</keyword>
<dbReference type="SUPFAM" id="SSF55874">
    <property type="entry name" value="ATPase domain of HSP90 chaperone/DNA topoisomerase II/histidine kinase"/>
    <property type="match status" value="1"/>
</dbReference>
<keyword evidence="8" id="KW-1133">Transmembrane helix</keyword>
<keyword evidence="8" id="KW-0812">Transmembrane</keyword>
<dbReference type="CDD" id="cd00075">
    <property type="entry name" value="HATPase"/>
    <property type="match status" value="1"/>
</dbReference>
<dbReference type="OrthoDB" id="1489484at2"/>
<dbReference type="EMBL" id="SJSK01000007">
    <property type="protein sequence ID" value="TCC87371.1"/>
    <property type="molecule type" value="Genomic_DNA"/>
</dbReference>
<name>A0A4R0ML50_9SPHI</name>
<keyword evidence="13" id="KW-1185">Reference proteome</keyword>
<dbReference type="Pfam" id="PF07494">
    <property type="entry name" value="Reg_prop"/>
    <property type="match status" value="7"/>
</dbReference>
<evidence type="ECO:0000256" key="8">
    <source>
        <dbReference type="SAM" id="Phobius"/>
    </source>
</evidence>
<dbReference type="Proteomes" id="UP000292884">
    <property type="component" value="Unassembled WGS sequence"/>
</dbReference>
<dbReference type="InterPro" id="IPR018060">
    <property type="entry name" value="HTH_AraC"/>
</dbReference>
<evidence type="ECO:0000259" key="10">
    <source>
        <dbReference type="PROSITE" id="PS50109"/>
    </source>
</evidence>
<keyword evidence="12" id="KW-0418">Kinase</keyword>
<keyword evidence="3 7" id="KW-0597">Phosphoprotein</keyword>
<evidence type="ECO:0000259" key="9">
    <source>
        <dbReference type="PROSITE" id="PS01124"/>
    </source>
</evidence>
<dbReference type="InterPro" id="IPR003661">
    <property type="entry name" value="HisK_dim/P_dom"/>
</dbReference>
<dbReference type="FunFam" id="1.10.287.130:FF:000045">
    <property type="entry name" value="Two-component system sensor histidine kinase/response regulator"/>
    <property type="match status" value="1"/>
</dbReference>
<dbReference type="Gene3D" id="3.30.565.10">
    <property type="entry name" value="Histidine kinase-like ATPase, C-terminal domain"/>
    <property type="match status" value="1"/>
</dbReference>
<evidence type="ECO:0000259" key="11">
    <source>
        <dbReference type="PROSITE" id="PS50110"/>
    </source>
</evidence>
<dbReference type="Pfam" id="PF00072">
    <property type="entry name" value="Response_reg"/>
    <property type="match status" value="1"/>
</dbReference>
<dbReference type="PANTHER" id="PTHR43547">
    <property type="entry name" value="TWO-COMPONENT HISTIDINE KINASE"/>
    <property type="match status" value="1"/>
</dbReference>
<dbReference type="Gene3D" id="1.10.10.60">
    <property type="entry name" value="Homeodomain-like"/>
    <property type="match status" value="1"/>
</dbReference>
<evidence type="ECO:0000256" key="6">
    <source>
        <dbReference type="ARBA" id="ARBA00023163"/>
    </source>
</evidence>
<dbReference type="PROSITE" id="PS01124">
    <property type="entry name" value="HTH_ARAC_FAMILY_2"/>
    <property type="match status" value="1"/>
</dbReference>
<dbReference type="GO" id="GO:0043565">
    <property type="term" value="F:sequence-specific DNA binding"/>
    <property type="evidence" value="ECO:0007669"/>
    <property type="project" value="InterPro"/>
</dbReference>
<protein>
    <recommendedName>
        <fullName evidence="2">histidine kinase</fullName>
        <ecNumber evidence="2">2.7.13.3</ecNumber>
    </recommendedName>
</protein>
<dbReference type="InterPro" id="IPR011110">
    <property type="entry name" value="Reg_prop"/>
</dbReference>
<feature type="domain" description="HTH araC/xylS-type" evidence="9">
    <location>
        <begin position="1384"/>
        <end position="1483"/>
    </location>
</feature>
<evidence type="ECO:0000256" key="3">
    <source>
        <dbReference type="ARBA" id="ARBA00022553"/>
    </source>
</evidence>
<keyword evidence="4" id="KW-0805">Transcription regulation</keyword>
<feature type="domain" description="Response regulatory" evidence="11">
    <location>
        <begin position="1232"/>
        <end position="1347"/>
    </location>
</feature>
<dbReference type="InterPro" id="IPR015943">
    <property type="entry name" value="WD40/YVTN_repeat-like_dom_sf"/>
</dbReference>
<gene>
    <name evidence="12" type="ORF">EZ428_21990</name>
</gene>
<dbReference type="InterPro" id="IPR036097">
    <property type="entry name" value="HisK_dim/P_sf"/>
</dbReference>
<dbReference type="SMART" id="SM00448">
    <property type="entry name" value="REC"/>
    <property type="match status" value="1"/>
</dbReference>
<keyword evidence="5" id="KW-0238">DNA-binding</keyword>
<sequence>MMCLLGLWELVCNDKMLAIEYKSYNFWVWKLFLLLFLVSSFFSSKAQLNASITHYSTADGLSHAGVLCMLKDRDGFMWFGTFDGINRFDGHNFVTYKSKPGDNSNLKSNKIRNIVEDKQGYLWVETYDSKIYRFDKKTEQFTPISEGKYKNLFNDQLVINKIVVDEKKGVWLMSENHGLFYASEDDAKQPTVVHYSKGKNKTISLAGNVIEFFQKDDLGNIWIGTEGGLNYLHRNKIGAYEVVKFNQSDAKLLTSLPFTAASNKDKKLYFGTAKGQLLIFDVIKKTFIVKQIAANTRLNAICYASSGLLYISTSNKGLLIYNPRTFNLTESSQNTNAHYLSLYEDKMGQIWIEPTETGIIKYNPKTGLFKQFVQKVDLASSSRGYEVLTDVNGVLWARMKGGGFGYYNPIADEINYFYDKPGSVDQKFSNIINSFLSDNTGVLWLCARDGGINKIVLLKDKFNYRKLTNNPQARGENEVRATMKDSKDRLWICTKDGKIHVFENGKEISLFRSPINQIGLVYSILEDSKGNIWLGTKGNGLFKATPDDAAKKFYSLKHFKNNVNDVASLSNDMVYAINEDKKGRIWIGTFGGGINLFTVSAKGEEFKNYGNTFKNYPFSWAKVVRHLAEDNSGRIWIATSNGLLIFDPNKNDNYQFYAYRKVQNDKSSLGNNSVQHIYKDNYGTMWLATFGGGLNKAIVNKENINEVAFETYTIEKGLSNDVVLSITGDKQNNLWVATEGGLSRFNPAQKSFKNFDAFDGLSKGGFSESAAFTAKDGLVYFGCIDGYISFNPLNISEKKGLAKMALTRIQLYYKDILPGVEGSPLKESINETSALVLDHDQNVISLDYAVFDYRSANKINYAYKLEGFDKSWHIVNDQRKATYTNIPPGEYIFRVRAVNHDLFSKVPEKNLKIVVNPPFYRTAIAYIVYFVLAVLIVIMARRIIITMIRLRNKVLVEQKLTEVKLSFFTNISHELRTPLTLIVSPLEEISKNEELSTKGMEYLKIVNRNTNRMIRFINQLLDFRKIQSGKVQMSVTRVDIFALAKSIGTYFTAMASEKNITFSILSNNENVFAWVDEEKIDIIIYNLLSNAFKFTPSNKEITLTVNYVDASEDVEVKIIDQGPGVPIDKLDEIFEIYYEGTPLGEGHLKGTGIGLPLARGLALNHNGKLWAQNNTAEGMTFTLFLKAGTSHFDPTFVNNPPREQLIDQALIPQFIHSEENVKEKISINNGPQLLIVEDNPDLRGFLEIKLNGLYRVVSANDGVEGLALAKSLLPDLIISDVMMPRMNGIEMLDNLRNDEATSHIPVIMLTAKSSIESQLEGLKYGADIYLTKPFHTDFLLASINNLITSRKKIVERLVEGQEKRILNLEPSEIIITSKDEAFLKQVIQIVEEGMKDPEYNIDDVAAAIGMGRSTFYKKLKSLSALSPVEFVRDMRLKRSRQLLDSGSYTVSEAGYQSGFNSLPYFSTCFKEKYKVSPSAYLKEIKASE</sequence>
<feature type="domain" description="Histidine kinase" evidence="10">
    <location>
        <begin position="970"/>
        <end position="1189"/>
    </location>
</feature>
<dbReference type="Gene3D" id="2.130.10.10">
    <property type="entry name" value="YVTN repeat-like/Quinoprotein amine dehydrogenase"/>
    <property type="match status" value="3"/>
</dbReference>
<organism evidence="12 13">
    <name type="scientific">Pedobacter frigiditerrae</name>
    <dbReference type="NCBI Taxonomy" id="2530452"/>
    <lineage>
        <taxon>Bacteria</taxon>
        <taxon>Pseudomonadati</taxon>
        <taxon>Bacteroidota</taxon>
        <taxon>Sphingobacteriia</taxon>
        <taxon>Sphingobacteriales</taxon>
        <taxon>Sphingobacteriaceae</taxon>
        <taxon>Pedobacter</taxon>
    </lineage>
</organism>
<dbReference type="EC" id="2.7.13.3" evidence="2"/>
<dbReference type="FunFam" id="2.60.40.10:FF:000791">
    <property type="entry name" value="Two-component system sensor histidine kinase/response regulator"/>
    <property type="match status" value="1"/>
</dbReference>